<sequence length="97" mass="10945">MNFQEENENIKNDIEINLSHSAEADSVEAMMDLAVYGLAAMVAKHNKTRGEQLVLQAIAGHMRKLLAALPETESLVQTGKVYRRLEDLIFKTYLPEQ</sequence>
<dbReference type="AlphaFoldDB" id="A0A0H5QAE0"/>
<dbReference type="EMBL" id="CVTF01000063">
    <property type="protein sequence ID" value="CRY98345.1"/>
    <property type="molecule type" value="Genomic_DNA"/>
</dbReference>
<name>A0A0H5QAE0_NEIMI</name>
<proteinExistence type="predicted"/>
<accession>A0A0H5QAE0</accession>
<dbReference type="Proteomes" id="UP000182715">
    <property type="component" value="Unassembled WGS sequence"/>
</dbReference>
<protein>
    <submittedName>
        <fullName evidence="1">Uncharacterized protein</fullName>
    </submittedName>
</protein>
<evidence type="ECO:0000313" key="1">
    <source>
        <dbReference type="EMBL" id="CRY98345.1"/>
    </source>
</evidence>
<reference evidence="1 2" key="1">
    <citation type="submission" date="2014-11" db="EMBL/GenBank/DDBJ databases">
        <authorList>
            <person name="Diene M.Seydina."/>
        </authorList>
    </citation>
    <scope>NUCLEOTIDE SEQUENCE [LARGE SCALE GENOMIC DNA]</scope>
    <source>
        <strain evidence="1 2">Neisseria meningitidis CHUV</strain>
    </source>
</reference>
<organism evidence="1 2">
    <name type="scientific">Neisseria meningitidis serogroup B</name>
    <dbReference type="NCBI Taxonomy" id="491"/>
    <lineage>
        <taxon>Bacteria</taxon>
        <taxon>Pseudomonadati</taxon>
        <taxon>Pseudomonadota</taxon>
        <taxon>Betaproteobacteria</taxon>
        <taxon>Neisseriales</taxon>
        <taxon>Neisseriaceae</taxon>
        <taxon>Neisseria</taxon>
    </lineage>
</organism>
<evidence type="ECO:0000313" key="2">
    <source>
        <dbReference type="Proteomes" id="UP000182715"/>
    </source>
</evidence>